<reference evidence="1 2" key="1">
    <citation type="journal article" date="2008" name="Virology">
        <title>Characterization of Pseudomonas chlororaphis myovirus 201varphi2-1 via genomic sequencing, mass spectrometry, and electron microscopy.</title>
        <authorList>
            <person name="Thomas J.A."/>
            <person name="Rolando M.R."/>
            <person name="Carroll C.A."/>
            <person name="Shen P.S."/>
            <person name="Belnap D.M."/>
            <person name="Weintraub S.T."/>
            <person name="Serwer P."/>
            <person name="Hardies S.C."/>
        </authorList>
    </citation>
    <scope>NUCLEOTIDE SEQUENCE</scope>
</reference>
<dbReference type="RefSeq" id="YP_001956823.1">
    <property type="nucleotide sequence ID" value="NC_010821.1"/>
</dbReference>
<gene>
    <name evidence="1" type="ORF">201phi2-1p098</name>
</gene>
<dbReference type="OrthoDB" id="9126at10239"/>
<keyword evidence="2" id="KW-1185">Reference proteome</keyword>
<organism evidence="1 2">
    <name type="scientific">Pseudomonas phage 201phi2-1</name>
    <name type="common">Pseudomonas chlororaphis phage 201phi2-1</name>
    <dbReference type="NCBI Taxonomy" id="198110"/>
    <lineage>
        <taxon>Viruses</taxon>
        <taxon>Duplodnaviria</taxon>
        <taxon>Heunggongvirae</taxon>
        <taxon>Uroviricota</taxon>
        <taxon>Caudoviricetes</taxon>
        <taxon>Chimalliviridae</taxon>
        <taxon>Serwervirus</taxon>
        <taxon>Serwervirus 201phi21</taxon>
    </lineage>
</organism>
<dbReference type="EMBL" id="EU197055">
    <property type="protein sequence ID" value="ABY62931.1"/>
    <property type="molecule type" value="Genomic_DNA"/>
</dbReference>
<evidence type="ECO:0000313" key="1">
    <source>
        <dbReference type="EMBL" id="ABY62931.1"/>
    </source>
</evidence>
<proteinExistence type="predicted"/>
<dbReference type="KEGG" id="vg:6372390"/>
<accession>B3FIW2</accession>
<organismHost>
    <name type="scientific">Pseudomonas chlororaphis</name>
    <dbReference type="NCBI Taxonomy" id="587753"/>
</organismHost>
<evidence type="ECO:0000313" key="2">
    <source>
        <dbReference type="Proteomes" id="UP000002421"/>
    </source>
</evidence>
<sequence length="363" mass="41928">MYALFRDAPNRKLGQTVDPGLGYIRRQYAGLINDVQNYYRKAPKYVASNNLFATIIQQFEITERLDDAEWANLVERWAKGVIPRLGIVSPINKGTIYSKGITLGPQAEEIAVASYEKFKMEGLGKVWRTLKPVRYLYHTRTDMMLPIMNNTTPGRAFGVLSINIPMLMVQYRYWLRWQATQGVMQFENAYRFVGSILLPSMIESFLDIAFFNRLDRQSQGIPNTPFPSPHPFYITDLSEKLKRIEESINFEALLKGIEVEGLAAITPMIVKPNLFEVIKLPREPVTYQNQWAMTMARLPYVRYLVRMVMRNHGYDASQINAVMIDLIEGSNDQIFNQMGNTEFVKIFRKQIAELIDDIKSKKN</sequence>
<protein>
    <submittedName>
        <fullName evidence="1">Uncharacterized protein</fullName>
    </submittedName>
</protein>
<dbReference type="Proteomes" id="UP000002421">
    <property type="component" value="Segment"/>
</dbReference>
<name>B3FIW2_BP201</name>